<dbReference type="InterPro" id="IPR038175">
    <property type="entry name" value="CBM21_dom_sf"/>
</dbReference>
<feature type="domain" description="CBM21" evidence="1">
    <location>
        <begin position="1"/>
        <end position="109"/>
    </location>
</feature>
<dbReference type="PANTHER" id="PTHR14859">
    <property type="entry name" value="CALCOFLUOR WHITE HYPERSENSITIVE PROTEIN PRECURSOR"/>
    <property type="match status" value="1"/>
</dbReference>
<dbReference type="EMBL" id="DSMG01000006">
    <property type="protein sequence ID" value="HDX29991.1"/>
    <property type="molecule type" value="Genomic_DNA"/>
</dbReference>
<dbReference type="InterPro" id="IPR005135">
    <property type="entry name" value="Endo/exonuclease/phosphatase"/>
</dbReference>
<dbReference type="PROSITE" id="PS51159">
    <property type="entry name" value="CBM21"/>
    <property type="match status" value="1"/>
</dbReference>
<gene>
    <name evidence="2" type="ORF">ENQ20_00690</name>
</gene>
<dbReference type="SUPFAM" id="SSF56219">
    <property type="entry name" value="DNase I-like"/>
    <property type="match status" value="1"/>
</dbReference>
<dbReference type="PANTHER" id="PTHR14859:SF1">
    <property type="entry name" value="PGAP2-INTERACTING PROTEIN"/>
    <property type="match status" value="1"/>
</dbReference>
<name>A0A7C1FRT2_9CHLR</name>
<organism evidence="2">
    <name type="scientific">Caldilinea aerophila</name>
    <dbReference type="NCBI Taxonomy" id="133453"/>
    <lineage>
        <taxon>Bacteria</taxon>
        <taxon>Bacillati</taxon>
        <taxon>Chloroflexota</taxon>
        <taxon>Caldilineae</taxon>
        <taxon>Caldilineales</taxon>
        <taxon>Caldilineaceae</taxon>
        <taxon>Caldilinea</taxon>
    </lineage>
</organism>
<dbReference type="GO" id="GO:0006506">
    <property type="term" value="P:GPI anchor biosynthetic process"/>
    <property type="evidence" value="ECO:0007669"/>
    <property type="project" value="TreeGrafter"/>
</dbReference>
<dbReference type="Gene3D" id="2.60.40.2440">
    <property type="entry name" value="Carbohydrate binding type-21 domain"/>
    <property type="match status" value="2"/>
</dbReference>
<accession>A0A7C1FRT2</accession>
<keyword evidence="2" id="KW-0378">Hydrolase</keyword>
<dbReference type="GO" id="GO:0004519">
    <property type="term" value="F:endonuclease activity"/>
    <property type="evidence" value="ECO:0007669"/>
    <property type="project" value="UniProtKB-KW"/>
</dbReference>
<keyword evidence="2" id="KW-0255">Endonuclease</keyword>
<comment type="caution">
    <text evidence="2">The sequence shown here is derived from an EMBL/GenBank/DDBJ whole genome shotgun (WGS) entry which is preliminary data.</text>
</comment>
<reference evidence="2" key="1">
    <citation type="journal article" date="2020" name="mSystems">
        <title>Genome- and Community-Level Interaction Insights into Carbon Utilization and Element Cycling Functions of Hydrothermarchaeota in Hydrothermal Sediment.</title>
        <authorList>
            <person name="Zhou Z."/>
            <person name="Liu Y."/>
            <person name="Xu W."/>
            <person name="Pan J."/>
            <person name="Luo Z.H."/>
            <person name="Li M."/>
        </authorList>
    </citation>
    <scope>NUCLEOTIDE SEQUENCE [LARGE SCALE GENOMIC DNA]</scope>
    <source>
        <strain evidence="2">SpSt-289</strain>
    </source>
</reference>
<dbReference type="InterPro" id="IPR005036">
    <property type="entry name" value="CBM21_dom"/>
</dbReference>
<dbReference type="AlphaFoldDB" id="A0A7C1FRT2"/>
<dbReference type="Gene3D" id="3.60.10.10">
    <property type="entry name" value="Endonuclease/exonuclease/phosphatase"/>
    <property type="match status" value="1"/>
</dbReference>
<dbReference type="InterPro" id="IPR036691">
    <property type="entry name" value="Endo/exonu/phosph_ase_sf"/>
</dbReference>
<dbReference type="GO" id="GO:0016020">
    <property type="term" value="C:membrane"/>
    <property type="evidence" value="ECO:0007669"/>
    <property type="project" value="GOC"/>
</dbReference>
<dbReference type="InterPro" id="IPR051916">
    <property type="entry name" value="GPI-anchor_lipid_remodeler"/>
</dbReference>
<protein>
    <submittedName>
        <fullName evidence="2">Endonuclease</fullName>
    </submittedName>
</protein>
<proteinExistence type="predicted"/>
<dbReference type="Pfam" id="PF03372">
    <property type="entry name" value="Exo_endo_phos"/>
    <property type="match status" value="1"/>
</dbReference>
<evidence type="ECO:0000313" key="2">
    <source>
        <dbReference type="EMBL" id="HDX29991.1"/>
    </source>
</evidence>
<evidence type="ECO:0000259" key="1">
    <source>
        <dbReference type="PROSITE" id="PS51159"/>
    </source>
</evidence>
<sequence>MIELLYASNVISRRLGVPQQRLTFVLLVENHAYAKHVAVRWRGEDGEWRDAPAGYIAPAGDGREIWRADVEVALTEKRSLPGNVQFVLYASQQGREYWENNGGRNYALEADCGVLLGERHPVVYLDFSPHVHPDQQILPVAVAVRGRATEVTIEWSTDGWKSKRRTKCILSRRYWDRQEQSNARNPNQYGIGVWTARLRVQEAFRIECAIRAVIDGKEQWDNNLGFNYVARRDTLKVMILNLHCYQEENQMAKLATVAQAIRELKIDVVCLQEVGEHWNDGAGDWASNTARIIHEQLPQPYYIAFDWSHQGFERYREGVAILSRYPFMRTEARYVSESRDVYDIHSRKVLMGQIHAPGFGLLNILSVHLSWWEQGFRAQFDALCEWAEQRHTPHVTATLLCGDFNVRVGSVGYTYIVEQSDFEDQFLKVTDRNAYDAIFLHPWSGRRRYMKEDDRIDFILMKRSSRLRPVAAQRLFTGNSFARVSDHEGFLVEFEPI</sequence>
<keyword evidence="2" id="KW-0540">Nuclease</keyword>